<feature type="region of interest" description="Disordered" evidence="1">
    <location>
        <begin position="53"/>
        <end position="150"/>
    </location>
</feature>
<evidence type="ECO:0000256" key="2">
    <source>
        <dbReference type="SAM" id="Phobius"/>
    </source>
</evidence>
<dbReference type="Proteomes" id="UP000094067">
    <property type="component" value="Unassembled WGS sequence"/>
</dbReference>
<feature type="compositionally biased region" description="Pro residues" evidence="1">
    <location>
        <begin position="77"/>
        <end position="91"/>
    </location>
</feature>
<organism evidence="3 4">
    <name type="scientific">Eisenbergiella tayi</name>
    <dbReference type="NCBI Taxonomy" id="1432052"/>
    <lineage>
        <taxon>Bacteria</taxon>
        <taxon>Bacillati</taxon>
        <taxon>Bacillota</taxon>
        <taxon>Clostridia</taxon>
        <taxon>Lachnospirales</taxon>
        <taxon>Lachnospiraceae</taxon>
        <taxon>Eisenbergiella</taxon>
    </lineage>
</organism>
<dbReference type="Pfam" id="PF10112">
    <property type="entry name" value="Halogen_Hydrol"/>
    <property type="match status" value="1"/>
</dbReference>
<dbReference type="InterPro" id="IPR018770">
    <property type="entry name" value="ChloroindolylP_hydrolase"/>
</dbReference>
<keyword evidence="2" id="KW-0472">Membrane</keyword>
<dbReference type="RefSeq" id="WP_069152296.1">
    <property type="nucleotide sequence ID" value="NZ_MCGH01000002.1"/>
</dbReference>
<evidence type="ECO:0000313" key="3">
    <source>
        <dbReference type="EMBL" id="ODM06300.1"/>
    </source>
</evidence>
<feature type="compositionally biased region" description="Polar residues" evidence="1">
    <location>
        <begin position="101"/>
        <end position="118"/>
    </location>
</feature>
<evidence type="ECO:0000256" key="1">
    <source>
        <dbReference type="SAM" id="MobiDB-lite"/>
    </source>
</evidence>
<keyword evidence="2" id="KW-0812">Transmembrane</keyword>
<dbReference type="EMBL" id="MCGH01000002">
    <property type="protein sequence ID" value="ODM06300.1"/>
    <property type="molecule type" value="Genomic_DNA"/>
</dbReference>
<feature type="compositionally biased region" description="Polar residues" evidence="1">
    <location>
        <begin position="133"/>
        <end position="150"/>
    </location>
</feature>
<dbReference type="PATRIC" id="fig|1432052.4.peg.2448"/>
<dbReference type="AlphaFoldDB" id="A0A1E3ABY1"/>
<feature type="transmembrane region" description="Helical" evidence="2">
    <location>
        <begin position="183"/>
        <end position="205"/>
    </location>
</feature>
<keyword evidence="2" id="KW-1133">Transmembrane helix</keyword>
<reference evidence="3 4" key="1">
    <citation type="submission" date="2016-07" db="EMBL/GenBank/DDBJ databases">
        <title>Characterization of isolates of Eisenbergiella tayi derived from blood cultures, using whole genome sequencing.</title>
        <authorList>
            <person name="Burdz T."/>
            <person name="Wiebe D."/>
            <person name="Huynh C."/>
            <person name="Bernard K."/>
        </authorList>
    </citation>
    <scope>NUCLEOTIDE SEQUENCE [LARGE SCALE GENOMIC DNA]</scope>
    <source>
        <strain evidence="3 4">NML 110608</strain>
    </source>
</reference>
<name>A0A1E3ABY1_9FIRM</name>
<accession>A0A1E3ABY1</accession>
<sequence length="485" mass="53159">MSDKDWTDLGNDIRDMVDDAVKSQDFRKLNENICRTVTDGLDNISRSIKKNLGYGDPHGPYQNNNGQWGPHYTNGPGVPPGQPQGPNPAGPFPNNGAGNWRQGNGANPGPGNSVQGNPGQAGAWGPQNGVPYGNNTPGQWQYNRPPQNAAGTAVQNAFSSARNSLMQHPLYAKTFGSQAGGTALSAVGFTIAGCSAVGILITALVGLASTWVGGMSVAIAILAVVLGGSSIMAWKGTSILGRVKRFRKYVDGLKGRTYCSVRELAEAVGKNEKYVRNDLQKLIKMGWFKQGHMDRMGTCLIVSHETYKQYEETQLRLDERQKQESARELEMKKATDGLSGEVKEMIRTGNEYIIQIKKSNDAIKGEEISEKISHMQMIVEKIFQRVKEHSEFAPDLHKFMEYYLPTTVKLLDAYEELDKQPVQGENITNGKGEIEKTLDTLNVAFEKLLDSLFEDTAWDVATDISVLHTMLAQEGLTESGMKAKD</sequence>
<proteinExistence type="predicted"/>
<gene>
    <name evidence="3" type="ORF">BEI61_02190</name>
</gene>
<evidence type="ECO:0000313" key="4">
    <source>
        <dbReference type="Proteomes" id="UP000094067"/>
    </source>
</evidence>
<comment type="caution">
    <text evidence="3">The sequence shown here is derived from an EMBL/GenBank/DDBJ whole genome shotgun (WGS) entry which is preliminary data.</text>
</comment>
<protein>
    <submittedName>
        <fullName evidence="3">5-bromo-4-chloroindolyl phosphate hydrolysis protein</fullName>
    </submittedName>
</protein>
<feature type="transmembrane region" description="Helical" evidence="2">
    <location>
        <begin position="211"/>
        <end position="234"/>
    </location>
</feature>